<organism evidence="11 12">
    <name type="scientific">Basidiobolus ranarum</name>
    <dbReference type="NCBI Taxonomy" id="34480"/>
    <lineage>
        <taxon>Eukaryota</taxon>
        <taxon>Fungi</taxon>
        <taxon>Fungi incertae sedis</taxon>
        <taxon>Zoopagomycota</taxon>
        <taxon>Entomophthoromycotina</taxon>
        <taxon>Basidiobolomycetes</taxon>
        <taxon>Basidiobolales</taxon>
        <taxon>Basidiobolaceae</taxon>
        <taxon>Basidiobolus</taxon>
    </lineage>
</organism>
<keyword evidence="2 8" id="KW-0812">Transmembrane</keyword>
<dbReference type="PANTHER" id="PTHR14009:SF6">
    <property type="entry name" value="LETM1 RBD DOMAIN-CONTAINING PROTEIN"/>
    <property type="match status" value="1"/>
</dbReference>
<feature type="domain" description="SAP" evidence="9">
    <location>
        <begin position="210"/>
        <end position="244"/>
    </location>
</feature>
<comment type="subcellular location">
    <subcellularLocation>
        <location evidence="1">Mitochondrion inner membrane</location>
        <topology evidence="1">Single-pass membrane protein</topology>
    </subcellularLocation>
</comment>
<evidence type="ECO:0000313" key="11">
    <source>
        <dbReference type="EMBL" id="KAK9768021.1"/>
    </source>
</evidence>
<dbReference type="Pfam" id="PF07766">
    <property type="entry name" value="LETM1_RBD"/>
    <property type="match status" value="1"/>
</dbReference>
<keyword evidence="6 8" id="KW-0472">Membrane</keyword>
<feature type="transmembrane region" description="Helical" evidence="8">
    <location>
        <begin position="124"/>
        <end position="149"/>
    </location>
</feature>
<dbReference type="PROSITE" id="PS50800">
    <property type="entry name" value="SAP"/>
    <property type="match status" value="1"/>
</dbReference>
<evidence type="ECO:0000256" key="5">
    <source>
        <dbReference type="ARBA" id="ARBA00023128"/>
    </source>
</evidence>
<evidence type="ECO:0000256" key="2">
    <source>
        <dbReference type="ARBA" id="ARBA00022692"/>
    </source>
</evidence>
<keyword evidence="3" id="KW-0999">Mitochondrion inner membrane</keyword>
<dbReference type="InterPro" id="IPR003034">
    <property type="entry name" value="SAP_dom"/>
</dbReference>
<evidence type="ECO:0000256" key="6">
    <source>
        <dbReference type="ARBA" id="ARBA00023136"/>
    </source>
</evidence>
<gene>
    <name evidence="11" type="ORF">K7432_001658</name>
</gene>
<name>A0ABR2X2Q6_9FUNG</name>
<accession>A0ABR2X2Q6</accession>
<evidence type="ECO:0000256" key="7">
    <source>
        <dbReference type="PROSITE-ProRule" id="PRU01094"/>
    </source>
</evidence>
<evidence type="ECO:0000256" key="3">
    <source>
        <dbReference type="ARBA" id="ARBA00022792"/>
    </source>
</evidence>
<evidence type="ECO:0000256" key="8">
    <source>
        <dbReference type="SAM" id="Phobius"/>
    </source>
</evidence>
<evidence type="ECO:0000256" key="1">
    <source>
        <dbReference type="ARBA" id="ARBA00004434"/>
    </source>
</evidence>
<evidence type="ECO:0000259" key="10">
    <source>
        <dbReference type="PROSITE" id="PS51758"/>
    </source>
</evidence>
<evidence type="ECO:0008006" key="13">
    <source>
        <dbReference type="Google" id="ProtNLM"/>
    </source>
</evidence>
<dbReference type="PROSITE" id="PS51758">
    <property type="entry name" value="LETM1_RBD"/>
    <property type="match status" value="1"/>
</dbReference>
<keyword evidence="4 8" id="KW-1133">Transmembrane helix</keyword>
<dbReference type="Proteomes" id="UP001479436">
    <property type="component" value="Unassembled WGS sequence"/>
</dbReference>
<sequence length="324" mass="37650">MQRVTRLALRPMVPISSAAKFQPRIPVNFLHVQRQEFTKSLVYSRAYSTSKAPISIQDRIQNWANNLSWERMKELARFYKNGLKQVWINNEKTKLLKIKQSQGYQLTRKEFQLVSKAPKDFRKLIPFGLLALVLPEVIPLIIGFAPGFVPTTCVTSSQLEKQRMKVNHKRSIITRNVIKSSFQNQIKPKDFKDAHKVAQLAKKFPGDFDLANINRNWLKGYCRYMSLSEFGTKKMLENRLKKHFDYLTVDDKLIRNEGVESLTIEELEAANEERGMRGIEVSPAQMRRSLEDWIDLNLQKDPPIPLGLMVFSRAFIMGQKPRLK</sequence>
<keyword evidence="5 7" id="KW-0496">Mitochondrion</keyword>
<feature type="domain" description="Letm1 RBD" evidence="10">
    <location>
        <begin position="136"/>
        <end position="324"/>
    </location>
</feature>
<proteinExistence type="predicted"/>
<reference evidence="11 12" key="1">
    <citation type="submission" date="2023-04" db="EMBL/GenBank/DDBJ databases">
        <title>Genome of Basidiobolus ranarum AG-B5.</title>
        <authorList>
            <person name="Stajich J.E."/>
            <person name="Carter-House D."/>
            <person name="Gryganskyi A."/>
        </authorList>
    </citation>
    <scope>NUCLEOTIDE SEQUENCE [LARGE SCALE GENOMIC DNA]</scope>
    <source>
        <strain evidence="11 12">AG-B5</strain>
    </source>
</reference>
<dbReference type="InterPro" id="IPR033122">
    <property type="entry name" value="LETM1-like_RBD"/>
</dbReference>
<comment type="caution">
    <text evidence="11">The sequence shown here is derived from an EMBL/GenBank/DDBJ whole genome shotgun (WGS) entry which is preliminary data.</text>
</comment>
<evidence type="ECO:0000256" key="4">
    <source>
        <dbReference type="ARBA" id="ARBA00022989"/>
    </source>
</evidence>
<evidence type="ECO:0000313" key="12">
    <source>
        <dbReference type="Proteomes" id="UP001479436"/>
    </source>
</evidence>
<protein>
    <recommendedName>
        <fullName evidence="13">Letm1 RBD domain-containing protein</fullName>
    </recommendedName>
</protein>
<dbReference type="EMBL" id="JASJQH010000039">
    <property type="protein sequence ID" value="KAK9768021.1"/>
    <property type="molecule type" value="Genomic_DNA"/>
</dbReference>
<keyword evidence="12" id="KW-1185">Reference proteome</keyword>
<dbReference type="InterPro" id="IPR044202">
    <property type="entry name" value="LETM1/MDM38-like"/>
</dbReference>
<evidence type="ECO:0000259" key="9">
    <source>
        <dbReference type="PROSITE" id="PS50800"/>
    </source>
</evidence>
<dbReference type="PANTHER" id="PTHR14009">
    <property type="entry name" value="LEUCINE ZIPPER-EF-HAND CONTAINING TRANSMEMBRANE PROTEIN"/>
    <property type="match status" value="1"/>
</dbReference>